<feature type="transmembrane region" description="Helical" evidence="1">
    <location>
        <begin position="60"/>
        <end position="84"/>
    </location>
</feature>
<reference evidence="2 3" key="1">
    <citation type="submission" date="2016-06" db="EMBL/GenBank/DDBJ databases">
        <title>Draft genome sequence of Flavobacterium succinicans strain DD5b.</title>
        <authorList>
            <person name="Poehlein A."/>
            <person name="Daniel R."/>
            <person name="Simeonova D.D."/>
        </authorList>
    </citation>
    <scope>NUCLEOTIDE SEQUENCE [LARGE SCALE GENOMIC DNA]</scope>
    <source>
        <strain evidence="2 3">DD5b</strain>
    </source>
</reference>
<dbReference type="PATRIC" id="fig|29536.5.peg.874"/>
<keyword evidence="1" id="KW-0472">Membrane</keyword>
<dbReference type="EMBL" id="JMTM01000017">
    <property type="protein sequence ID" value="OAZ04999.1"/>
    <property type="molecule type" value="Genomic_DNA"/>
</dbReference>
<keyword evidence="1" id="KW-0812">Transmembrane</keyword>
<sequence>MFRVFRLYSVTLSMLMPFFMAIFSEGVLVKLIIENQRIEKVIVKGKISAFFSDPLLNLSAFIMILFIDSMIILSETLSNIFLVFRGLFRK</sequence>
<evidence type="ECO:0000256" key="1">
    <source>
        <dbReference type="SAM" id="Phobius"/>
    </source>
</evidence>
<protein>
    <submittedName>
        <fullName evidence="2">Uncharacterized protein</fullName>
    </submittedName>
</protein>
<name>A0A199XUK2_9FLAO</name>
<comment type="caution">
    <text evidence="2">The sequence shown here is derived from an EMBL/GenBank/DDBJ whole genome shotgun (WGS) entry which is preliminary data.</text>
</comment>
<evidence type="ECO:0000313" key="2">
    <source>
        <dbReference type="EMBL" id="OAZ04999.1"/>
    </source>
</evidence>
<feature type="transmembrane region" description="Helical" evidence="1">
    <location>
        <begin position="12"/>
        <end position="33"/>
    </location>
</feature>
<keyword evidence="3" id="KW-1185">Reference proteome</keyword>
<accession>A0A199XUK2</accession>
<evidence type="ECO:0000313" key="3">
    <source>
        <dbReference type="Proteomes" id="UP000093807"/>
    </source>
</evidence>
<organism evidence="2 3">
    <name type="scientific">Flavobacterium succinicans</name>
    <dbReference type="NCBI Taxonomy" id="29536"/>
    <lineage>
        <taxon>Bacteria</taxon>
        <taxon>Pseudomonadati</taxon>
        <taxon>Bacteroidota</taxon>
        <taxon>Flavobacteriia</taxon>
        <taxon>Flavobacteriales</taxon>
        <taxon>Flavobacteriaceae</taxon>
        <taxon>Flavobacterium</taxon>
    </lineage>
</organism>
<dbReference type="Proteomes" id="UP000093807">
    <property type="component" value="Unassembled WGS sequence"/>
</dbReference>
<dbReference type="AlphaFoldDB" id="A0A199XUK2"/>
<gene>
    <name evidence="2" type="ORF">FLB_08470</name>
</gene>
<proteinExistence type="predicted"/>
<keyword evidence="1" id="KW-1133">Transmembrane helix</keyword>